<sequence>MKNDRTCIDNYSSFRCGGTGQDSPLSCHKESSHCTRASMSFPAESMVVMTYDATLWGMVLTGDAHGIGLELGSPSLLDRYHC</sequence>
<dbReference type="Proteomes" id="UP001396334">
    <property type="component" value="Unassembled WGS sequence"/>
</dbReference>
<gene>
    <name evidence="1" type="ORF">V6N11_024548</name>
</gene>
<keyword evidence="2" id="KW-1185">Reference proteome</keyword>
<reference evidence="1 2" key="1">
    <citation type="journal article" date="2024" name="G3 (Bethesda)">
        <title>Genome assembly of Hibiscus sabdariffa L. provides insights into metabolisms of medicinal natural products.</title>
        <authorList>
            <person name="Kim T."/>
        </authorList>
    </citation>
    <scope>NUCLEOTIDE SEQUENCE [LARGE SCALE GENOMIC DNA]</scope>
    <source>
        <strain evidence="1">TK-2024</strain>
        <tissue evidence="1">Old leaves</tissue>
    </source>
</reference>
<organism evidence="1 2">
    <name type="scientific">Hibiscus sabdariffa</name>
    <name type="common">roselle</name>
    <dbReference type="NCBI Taxonomy" id="183260"/>
    <lineage>
        <taxon>Eukaryota</taxon>
        <taxon>Viridiplantae</taxon>
        <taxon>Streptophyta</taxon>
        <taxon>Embryophyta</taxon>
        <taxon>Tracheophyta</taxon>
        <taxon>Spermatophyta</taxon>
        <taxon>Magnoliopsida</taxon>
        <taxon>eudicotyledons</taxon>
        <taxon>Gunneridae</taxon>
        <taxon>Pentapetalae</taxon>
        <taxon>rosids</taxon>
        <taxon>malvids</taxon>
        <taxon>Malvales</taxon>
        <taxon>Malvaceae</taxon>
        <taxon>Malvoideae</taxon>
        <taxon>Hibiscus</taxon>
    </lineage>
</organism>
<name>A0ABR2QMN9_9ROSI</name>
<comment type="caution">
    <text evidence="1">The sequence shown here is derived from an EMBL/GenBank/DDBJ whole genome shotgun (WGS) entry which is preliminary data.</text>
</comment>
<accession>A0ABR2QMN9</accession>
<protein>
    <submittedName>
        <fullName evidence="1">Uncharacterized protein</fullName>
    </submittedName>
</protein>
<dbReference type="EMBL" id="JBBPBN010000035">
    <property type="protein sequence ID" value="KAK9001850.1"/>
    <property type="molecule type" value="Genomic_DNA"/>
</dbReference>
<evidence type="ECO:0000313" key="2">
    <source>
        <dbReference type="Proteomes" id="UP001396334"/>
    </source>
</evidence>
<evidence type="ECO:0000313" key="1">
    <source>
        <dbReference type="EMBL" id="KAK9001850.1"/>
    </source>
</evidence>
<proteinExistence type="predicted"/>